<evidence type="ECO:0000313" key="9">
    <source>
        <dbReference type="EMBL" id="VYT01292.1"/>
    </source>
</evidence>
<comment type="similarity">
    <text evidence="1 6 7">Belongs to the peptidase S8 family.</text>
</comment>
<evidence type="ECO:0000256" key="4">
    <source>
        <dbReference type="ARBA" id="ARBA00022825"/>
    </source>
</evidence>
<evidence type="ECO:0000256" key="3">
    <source>
        <dbReference type="ARBA" id="ARBA00022801"/>
    </source>
</evidence>
<feature type="active site" description="Charge relay system" evidence="5 6">
    <location>
        <position position="248"/>
    </location>
</feature>
<gene>
    <name evidence="9" type="primary">aprX_2</name>
    <name evidence="9" type="ORF">CNLFYP112_01658</name>
</gene>
<protein>
    <submittedName>
        <fullName evidence="9">Serine protease AprX</fullName>
        <ecNumber evidence="9">3.4.21.-</ecNumber>
    </submittedName>
</protein>
<dbReference type="InterPro" id="IPR000209">
    <property type="entry name" value="Peptidase_S8/S53_dom"/>
</dbReference>
<dbReference type="PANTHER" id="PTHR43806">
    <property type="entry name" value="PEPTIDASE S8"/>
    <property type="match status" value="1"/>
</dbReference>
<dbReference type="SUPFAM" id="SSF52743">
    <property type="entry name" value="Subtilisin-like"/>
    <property type="match status" value="1"/>
</dbReference>
<dbReference type="PROSITE" id="PS00137">
    <property type="entry name" value="SUBTILASE_HIS"/>
    <property type="match status" value="1"/>
</dbReference>
<evidence type="ECO:0000256" key="5">
    <source>
        <dbReference type="PIRSR" id="PIRSR615500-1"/>
    </source>
</evidence>
<evidence type="ECO:0000256" key="7">
    <source>
        <dbReference type="RuleBase" id="RU003355"/>
    </source>
</evidence>
<dbReference type="InterPro" id="IPR023828">
    <property type="entry name" value="Peptidase_S8_Ser-AS"/>
</dbReference>
<dbReference type="AlphaFoldDB" id="A0A6N2T9T0"/>
<dbReference type="InterPro" id="IPR022398">
    <property type="entry name" value="Peptidase_S8_His-AS"/>
</dbReference>
<feature type="domain" description="Peptidase S8/S53" evidence="8">
    <location>
        <begin position="22"/>
        <end position="294"/>
    </location>
</feature>
<evidence type="ECO:0000256" key="6">
    <source>
        <dbReference type="PROSITE-ProRule" id="PRU01240"/>
    </source>
</evidence>
<dbReference type="PROSITE" id="PS51892">
    <property type="entry name" value="SUBTILASE"/>
    <property type="match status" value="1"/>
</dbReference>
<name>A0A6N2T9T0_9FIRM</name>
<dbReference type="CDD" id="cd07487">
    <property type="entry name" value="Peptidases_S8_1"/>
    <property type="match status" value="1"/>
</dbReference>
<accession>A0A6N2T9T0</accession>
<dbReference type="PANTHER" id="PTHR43806:SF65">
    <property type="entry name" value="SERINE PROTEASE APRX"/>
    <property type="match status" value="1"/>
</dbReference>
<sequence>MKRVKQIVQYWCDDVIKGKYLGKGVVAVVLDTGIAPHPDFQNKVLAFRDFVNGQEVIYDDNGHGTHVCGVLAGNGNSSEGIYGGIAPECDLIVLKVLDQKGNGNVTEVMKAFRWLLENQKRYHIRIVNISVGMLPQSDEREEERLINGVEALWDAGLVVVAAAGNLGPKEGTITTPGDSKKIITVGSSDDQYYIDQRGNTKKHYSGRGPTKECVCKPDVVAPGSYIRSCNAKFARQRGQPYVVKSGTSMATPIVSGAIADLLSKYPEMSNVEVKLKLRESSSDMGADYNRQGWGQLNIKKLLE</sequence>
<keyword evidence="4 6" id="KW-0720">Serine protease</keyword>
<feature type="active site" description="Charge relay system" evidence="5 6">
    <location>
        <position position="63"/>
    </location>
</feature>
<dbReference type="GO" id="GO:0006508">
    <property type="term" value="P:proteolysis"/>
    <property type="evidence" value="ECO:0007669"/>
    <property type="project" value="UniProtKB-KW"/>
</dbReference>
<evidence type="ECO:0000259" key="8">
    <source>
        <dbReference type="Pfam" id="PF00082"/>
    </source>
</evidence>
<dbReference type="EC" id="3.4.21.-" evidence="9"/>
<dbReference type="Pfam" id="PF00082">
    <property type="entry name" value="Peptidase_S8"/>
    <property type="match status" value="1"/>
</dbReference>
<dbReference type="Gene3D" id="3.40.50.200">
    <property type="entry name" value="Peptidase S8/S53 domain"/>
    <property type="match status" value="1"/>
</dbReference>
<dbReference type="GO" id="GO:0004252">
    <property type="term" value="F:serine-type endopeptidase activity"/>
    <property type="evidence" value="ECO:0007669"/>
    <property type="project" value="UniProtKB-UniRule"/>
</dbReference>
<evidence type="ECO:0000256" key="2">
    <source>
        <dbReference type="ARBA" id="ARBA00022670"/>
    </source>
</evidence>
<dbReference type="PROSITE" id="PS00136">
    <property type="entry name" value="SUBTILASE_ASP"/>
    <property type="match status" value="1"/>
</dbReference>
<proteinExistence type="inferred from homology"/>
<dbReference type="InterPro" id="IPR050131">
    <property type="entry name" value="Peptidase_S8_subtilisin-like"/>
</dbReference>
<evidence type="ECO:0000256" key="1">
    <source>
        <dbReference type="ARBA" id="ARBA00011073"/>
    </source>
</evidence>
<dbReference type="InterPro" id="IPR036852">
    <property type="entry name" value="Peptidase_S8/S53_dom_sf"/>
</dbReference>
<keyword evidence="3 6" id="KW-0378">Hydrolase</keyword>
<feature type="active site" description="Charge relay system" evidence="5 6">
    <location>
        <position position="31"/>
    </location>
</feature>
<keyword evidence="2 6" id="KW-0645">Protease</keyword>
<dbReference type="EMBL" id="CACRTG010000011">
    <property type="protein sequence ID" value="VYT01292.1"/>
    <property type="molecule type" value="Genomic_DNA"/>
</dbReference>
<dbReference type="PROSITE" id="PS00138">
    <property type="entry name" value="SUBTILASE_SER"/>
    <property type="match status" value="1"/>
</dbReference>
<dbReference type="InterPro" id="IPR015500">
    <property type="entry name" value="Peptidase_S8_subtilisin-rel"/>
</dbReference>
<organism evidence="9">
    <name type="scientific">[Clostridium] nexile</name>
    <dbReference type="NCBI Taxonomy" id="29361"/>
    <lineage>
        <taxon>Bacteria</taxon>
        <taxon>Bacillati</taxon>
        <taxon>Bacillota</taxon>
        <taxon>Clostridia</taxon>
        <taxon>Lachnospirales</taxon>
        <taxon>Lachnospiraceae</taxon>
        <taxon>Tyzzerella</taxon>
    </lineage>
</organism>
<reference evidence="9" key="1">
    <citation type="submission" date="2019-11" db="EMBL/GenBank/DDBJ databases">
        <authorList>
            <person name="Feng L."/>
        </authorList>
    </citation>
    <scope>NUCLEOTIDE SEQUENCE</scope>
    <source>
        <strain evidence="9">CnexileLFYP112</strain>
    </source>
</reference>
<dbReference type="InterPro" id="IPR023827">
    <property type="entry name" value="Peptidase_S8_Asp-AS"/>
</dbReference>
<dbReference type="PRINTS" id="PR00723">
    <property type="entry name" value="SUBTILISIN"/>
</dbReference>